<keyword evidence="2" id="KW-0810">Translation regulation</keyword>
<dbReference type="PANTHER" id="PTHR21043:SF0">
    <property type="entry name" value="MITOCHONDRIAL ASSEMBLY OF RIBOSOMAL LARGE SUBUNIT PROTEIN 1"/>
    <property type="match status" value="1"/>
</dbReference>
<comment type="similarity">
    <text evidence="1 2">Belongs to the Iojap/RsfS family.</text>
</comment>
<dbReference type="SUPFAM" id="SSF81301">
    <property type="entry name" value="Nucleotidyltransferase"/>
    <property type="match status" value="1"/>
</dbReference>
<accession>A0A9D2B7J8</accession>
<dbReference type="Proteomes" id="UP000886800">
    <property type="component" value="Unassembled WGS sequence"/>
</dbReference>
<dbReference type="GO" id="GO:0090071">
    <property type="term" value="P:negative regulation of ribosome biogenesis"/>
    <property type="evidence" value="ECO:0007669"/>
    <property type="project" value="UniProtKB-UniRule"/>
</dbReference>
<dbReference type="GO" id="GO:0042256">
    <property type="term" value="P:cytosolic ribosome assembly"/>
    <property type="evidence" value="ECO:0007669"/>
    <property type="project" value="UniProtKB-UniRule"/>
</dbReference>
<dbReference type="InterPro" id="IPR043519">
    <property type="entry name" value="NT_sf"/>
</dbReference>
<dbReference type="AlphaFoldDB" id="A0A9D2B7J8"/>
<reference evidence="3" key="1">
    <citation type="journal article" date="2021" name="PeerJ">
        <title>Extensive microbial diversity within the chicken gut microbiome revealed by metagenomics and culture.</title>
        <authorList>
            <person name="Gilroy R."/>
            <person name="Ravi A."/>
            <person name="Getino M."/>
            <person name="Pursley I."/>
            <person name="Horton D.L."/>
            <person name="Alikhan N.F."/>
            <person name="Baker D."/>
            <person name="Gharbi K."/>
            <person name="Hall N."/>
            <person name="Watson M."/>
            <person name="Adriaenssens E.M."/>
            <person name="Foster-Nyarko E."/>
            <person name="Jarju S."/>
            <person name="Secka A."/>
            <person name="Antonio M."/>
            <person name="Oren A."/>
            <person name="Chaudhuri R.R."/>
            <person name="La Ragione R."/>
            <person name="Hildebrand F."/>
            <person name="Pallen M.J."/>
        </authorList>
    </citation>
    <scope>NUCLEOTIDE SEQUENCE</scope>
    <source>
        <strain evidence="3">CHK188-5543</strain>
    </source>
</reference>
<dbReference type="GO" id="GO:0005737">
    <property type="term" value="C:cytoplasm"/>
    <property type="evidence" value="ECO:0007669"/>
    <property type="project" value="UniProtKB-SubCell"/>
</dbReference>
<dbReference type="GO" id="GO:0043023">
    <property type="term" value="F:ribosomal large subunit binding"/>
    <property type="evidence" value="ECO:0007669"/>
    <property type="project" value="TreeGrafter"/>
</dbReference>
<dbReference type="PANTHER" id="PTHR21043">
    <property type="entry name" value="IOJAP SUPERFAMILY ORTHOLOG"/>
    <property type="match status" value="1"/>
</dbReference>
<keyword evidence="2" id="KW-0963">Cytoplasm</keyword>
<dbReference type="NCBIfam" id="TIGR00090">
    <property type="entry name" value="rsfS_iojap_ybeB"/>
    <property type="match status" value="1"/>
</dbReference>
<sequence length="116" mass="12985">MTSIEMVHAIAKLLNGKKAQDVTALEIKDLTTIGDYFVVASGSSPIQVKAMSDAVEEGLSALGLEPRRIEGYQSAAWIVLDYYEVIVHLFQEQSRQFYALERLWADAPRVPLEEDK</sequence>
<evidence type="ECO:0000313" key="4">
    <source>
        <dbReference type="Proteomes" id="UP000886800"/>
    </source>
</evidence>
<protein>
    <recommendedName>
        <fullName evidence="2">Ribosomal silencing factor RsfS</fullName>
    </recommendedName>
</protein>
<gene>
    <name evidence="2 3" type="primary">rsfS</name>
    <name evidence="3" type="ORF">H9736_06310</name>
</gene>
<dbReference type="HAMAP" id="MF_01477">
    <property type="entry name" value="Iojap_RsfS"/>
    <property type="match status" value="1"/>
</dbReference>
<reference evidence="3" key="2">
    <citation type="submission" date="2021-04" db="EMBL/GenBank/DDBJ databases">
        <authorList>
            <person name="Gilroy R."/>
        </authorList>
    </citation>
    <scope>NUCLEOTIDE SEQUENCE</scope>
    <source>
        <strain evidence="3">CHK188-5543</strain>
    </source>
</reference>
<evidence type="ECO:0000313" key="3">
    <source>
        <dbReference type="EMBL" id="HIX65848.1"/>
    </source>
</evidence>
<comment type="subunit">
    <text evidence="2">Interacts with ribosomal protein uL14 (rplN).</text>
</comment>
<keyword evidence="2" id="KW-0678">Repressor</keyword>
<dbReference type="Gene3D" id="3.30.460.10">
    <property type="entry name" value="Beta Polymerase, domain 2"/>
    <property type="match status" value="1"/>
</dbReference>
<dbReference type="GO" id="GO:0017148">
    <property type="term" value="P:negative regulation of translation"/>
    <property type="evidence" value="ECO:0007669"/>
    <property type="project" value="UniProtKB-UniRule"/>
</dbReference>
<dbReference type="EMBL" id="DXES01000135">
    <property type="protein sequence ID" value="HIX65848.1"/>
    <property type="molecule type" value="Genomic_DNA"/>
</dbReference>
<comment type="function">
    <text evidence="2">Functions as a ribosomal silencing factor. Interacts with ribosomal protein uL14 (rplN), blocking formation of intersubunit bridge B8. Prevents association of the 30S and 50S ribosomal subunits and the formation of functional ribosomes, thus repressing translation.</text>
</comment>
<evidence type="ECO:0000256" key="1">
    <source>
        <dbReference type="ARBA" id="ARBA00010574"/>
    </source>
</evidence>
<comment type="subcellular location">
    <subcellularLocation>
        <location evidence="2">Cytoplasm</location>
    </subcellularLocation>
</comment>
<comment type="caution">
    <text evidence="3">The sequence shown here is derived from an EMBL/GenBank/DDBJ whole genome shotgun (WGS) entry which is preliminary data.</text>
</comment>
<proteinExistence type="inferred from homology"/>
<name>A0A9D2B7J8_9FIRM</name>
<organism evidence="3 4">
    <name type="scientific">Candidatus Anaerotruncus excrementipullorum</name>
    <dbReference type="NCBI Taxonomy" id="2838465"/>
    <lineage>
        <taxon>Bacteria</taxon>
        <taxon>Bacillati</taxon>
        <taxon>Bacillota</taxon>
        <taxon>Clostridia</taxon>
        <taxon>Eubacteriales</taxon>
        <taxon>Oscillospiraceae</taxon>
        <taxon>Anaerotruncus</taxon>
    </lineage>
</organism>
<dbReference type="InterPro" id="IPR004394">
    <property type="entry name" value="Iojap/RsfS/C7orf30"/>
</dbReference>
<evidence type="ECO:0000256" key="2">
    <source>
        <dbReference type="HAMAP-Rule" id="MF_01477"/>
    </source>
</evidence>
<dbReference type="Pfam" id="PF02410">
    <property type="entry name" value="RsfS"/>
    <property type="match status" value="1"/>
</dbReference>